<dbReference type="CDD" id="cd19534">
    <property type="entry name" value="E_NRPS"/>
    <property type="match status" value="1"/>
</dbReference>
<dbReference type="Gene3D" id="3.30.559.10">
    <property type="entry name" value="Chloramphenicol acetyltransferase-like domain"/>
    <property type="match status" value="2"/>
</dbReference>
<dbReference type="InterPro" id="IPR020845">
    <property type="entry name" value="AMP-binding_CS"/>
</dbReference>
<evidence type="ECO:0000256" key="4">
    <source>
        <dbReference type="ARBA" id="ARBA00022553"/>
    </source>
</evidence>
<dbReference type="InterPro" id="IPR023213">
    <property type="entry name" value="CAT-like_dom_sf"/>
</dbReference>
<sequence length="1741" mass="192077">EAEPGASLQNRHRQSVQARLGAELTRRLLQQAPAAYRTQVNDLLLTALARVVCRWSGADSALVELEGHGREDLFDDIDLSRTVGWFTSAYPVRLTPAAELGASIKQVKEQLRGVPHKGIGFGVLRYLGDEAARTCLAELPVPRITFNYLGQLDGQFDERALFVPAAESAGEEQSPLAPLGNWLVLNGQVYGGELSLAFSFSGQMFARATIERLARAYEAELAALVEHCQAPQGLTPSDFPLAGLSQAQLDALPVAVAEIEDIYPLSPMQQGMLFHSLSDAGDDLYVNQLSLPVAGLEQERFRAAWQHVIGRHEILRTSFHWEGGQSAPLQVVHRHVDVAMTVLDWRARTFTAADLEAVARAQRGFDLGQVPLQRLLLVRTGDAEHQLVWTSHHILMDGWSSSQLFGEVLQHYASGEVTGDSGRYRDFIAWLQAQDQGRLQDYWQGRLRLLDAPTQLSQSIHPRHTADLPGHEALYTRWDAQRTAALQQHCRAQGITANTLIQGAWLLLLQRYTGQRSVAFGATVAGRPESLANAQHMLGLFINTLPVIQTLEPTQRLDQWLQQLQADNLDLREHAHAPLADIQRWSGQGGQALFDSIIVFENYPIDQRLEQAQGGLRFGASSSHDVTNFPMDLAVTLGETLAIEYLFLRSHFTAEAVQSIRALMETLLQSMIDSPAECIGNLQRLSPAQSQALDAWGAVPAQTGEPVMLAQLIARQAAARPEAIAAECAGQSLSYAALEARSDVLARQLLARGAGPEVLVGVALERSVDMLVALLAVFKSGAAYVPLDLDYPAERLAFMIQDSGMRQLIGRADLGQRLPLPVGLEPLDPATLACEAGMPASVFPVPGEHSLAYLIYTSGSTGVPKGVAVSHGPLSMHCQAIAELYEMQAGTRELHFMSFAFDGAHERWLTTLAVGGTLILRDNELWTPQQTCEALSRGRVDIACFPPAYLKQVAEYVQRSGVEPPPVRIYCLGGDAVPKQTLAEVREVLRPRYITNGYGPTETVVTPMLWKASAEEPCGAAYAPIGRVVGQRSLRVLDDDLNPLPVGFAGQLFIGGHGVARGYHQRPSITAERFVPDPFGEPGARFYRSGDLVRLRRSGILDYVGRLDHQVKVRGFRIELGEIEASLRQQPGVGDAVVIARDGVSGKQLIGYVAASAEVRGDQLKAALAETLPAYMVPLQVICLERLPVSPNGKVDRKALPEPTFDLASHVPPRCEEEQWMAQIWAEVLQVEQVGITDNFFELGGDSILSLQVISRVRNHAQLKLELKLRDLMRCQTIANLFDQQGVSRVSGEQQAVVVEGAFPLIPIQEWFFTAQTHAPEHFNQALILRANQPLDAQALERTLTCMLGQHDALRLRFTHEQGRWIQRYQPLQECLQRLGDDPLLWVREVADEEALEDLANELQRSLDLAQGPLMRGLLATLGNGQVRLLLVIHHLVIDGVSWRVLLQDLQEAYQALLADREPRLPQRTSSFGEWAAGLAGHAVTLRERELDYWVAQLDRQDGPLRCDNPRGGNLMCHREEAAFSLDAQRTAQLLKEAPAAYQTQINDLLLTALSRALCQWDDSASALVLLEGHGREDLFEQLDLSRTLGWFTSMYPVRLSPVADPGASIVAVREQLAQVPDKGIGYGVLRHMDEPWVRARLAGLPQAQVTFNYLGQLDQSFDAEQALFLPAPESVGDSFSQQASLANWLEVVGQVFDGKLSFRCIYSNRRFRQGTITAFMDQFQAELTLLIEHCLQVQAN</sequence>
<dbReference type="NCBIfam" id="TIGR01720">
    <property type="entry name" value="NRPS-para261"/>
    <property type="match status" value="2"/>
</dbReference>
<gene>
    <name evidence="6" type="ORF">H4C80_20155</name>
</gene>
<evidence type="ECO:0000256" key="2">
    <source>
        <dbReference type="ARBA" id="ARBA00006432"/>
    </source>
</evidence>
<dbReference type="FunFam" id="3.30.300.30:FF:000010">
    <property type="entry name" value="Enterobactin synthetase component F"/>
    <property type="match status" value="1"/>
</dbReference>
<dbReference type="GO" id="GO:0044550">
    <property type="term" value="P:secondary metabolite biosynthetic process"/>
    <property type="evidence" value="ECO:0007669"/>
    <property type="project" value="UniProtKB-ARBA"/>
</dbReference>
<dbReference type="CDD" id="cd17649">
    <property type="entry name" value="A_NRPS_PvdJ-like"/>
    <property type="match status" value="1"/>
</dbReference>
<keyword evidence="4" id="KW-0597">Phosphoprotein</keyword>
<comment type="caution">
    <text evidence="6">The sequence shown here is derived from an EMBL/GenBank/DDBJ whole genome shotgun (WGS) entry which is preliminary data.</text>
</comment>
<evidence type="ECO:0000313" key="6">
    <source>
        <dbReference type="EMBL" id="MBA6099420.1"/>
    </source>
</evidence>
<dbReference type="InterPro" id="IPR025110">
    <property type="entry name" value="AMP-bd_C"/>
</dbReference>
<dbReference type="PROSITE" id="PS50075">
    <property type="entry name" value="CARRIER"/>
    <property type="match status" value="1"/>
</dbReference>
<dbReference type="InterPro" id="IPR000873">
    <property type="entry name" value="AMP-dep_synth/lig_dom"/>
</dbReference>
<protein>
    <submittedName>
        <fullName evidence="6">Amino acid adenylation domain-containing protein</fullName>
    </submittedName>
</protein>
<dbReference type="CDD" id="cd19543">
    <property type="entry name" value="DCL_NRPS"/>
    <property type="match status" value="1"/>
</dbReference>
<dbReference type="Gene3D" id="3.30.559.30">
    <property type="entry name" value="Nonribosomal peptide synthetase, condensation domain"/>
    <property type="match status" value="3"/>
</dbReference>
<feature type="domain" description="Carrier" evidence="5">
    <location>
        <begin position="1212"/>
        <end position="1289"/>
    </location>
</feature>
<dbReference type="Proteomes" id="UP000545074">
    <property type="component" value="Unassembled WGS sequence"/>
</dbReference>
<dbReference type="Gene3D" id="1.10.1200.10">
    <property type="entry name" value="ACP-like"/>
    <property type="match status" value="1"/>
</dbReference>
<dbReference type="FunFam" id="1.10.1200.10:FF:000005">
    <property type="entry name" value="Nonribosomal peptide synthetase 1"/>
    <property type="match status" value="1"/>
</dbReference>
<dbReference type="PANTHER" id="PTHR45398">
    <property type="match status" value="1"/>
</dbReference>
<name>A0A7W2KJ25_9PSED</name>
<dbReference type="Pfam" id="PF13193">
    <property type="entry name" value="AMP-binding_C"/>
    <property type="match status" value="1"/>
</dbReference>
<keyword evidence="3" id="KW-0596">Phosphopantetheine</keyword>
<dbReference type="Pfam" id="PF00668">
    <property type="entry name" value="Condensation"/>
    <property type="match status" value="3"/>
</dbReference>
<dbReference type="GO" id="GO:0003824">
    <property type="term" value="F:catalytic activity"/>
    <property type="evidence" value="ECO:0007669"/>
    <property type="project" value="InterPro"/>
</dbReference>
<evidence type="ECO:0000313" key="7">
    <source>
        <dbReference type="Proteomes" id="UP000545074"/>
    </source>
</evidence>
<dbReference type="PROSITE" id="PS00455">
    <property type="entry name" value="AMP_BINDING"/>
    <property type="match status" value="1"/>
</dbReference>
<comment type="cofactor">
    <cofactor evidence="1">
        <name>pantetheine 4'-phosphate</name>
        <dbReference type="ChEBI" id="CHEBI:47942"/>
    </cofactor>
</comment>
<dbReference type="PROSITE" id="PS00012">
    <property type="entry name" value="PHOSPHOPANTETHEINE"/>
    <property type="match status" value="1"/>
</dbReference>
<organism evidence="6 7">
    <name type="scientific">Pseudomonas juntendi</name>
    <dbReference type="NCBI Taxonomy" id="2666183"/>
    <lineage>
        <taxon>Bacteria</taxon>
        <taxon>Pseudomonadati</taxon>
        <taxon>Pseudomonadota</taxon>
        <taxon>Gammaproteobacteria</taxon>
        <taxon>Pseudomonadales</taxon>
        <taxon>Pseudomonadaceae</taxon>
        <taxon>Pseudomonas</taxon>
    </lineage>
</organism>
<dbReference type="NCBIfam" id="TIGR01733">
    <property type="entry name" value="AA-adenyl-dom"/>
    <property type="match status" value="1"/>
</dbReference>
<dbReference type="Pfam" id="PF00550">
    <property type="entry name" value="PP-binding"/>
    <property type="match status" value="1"/>
</dbReference>
<evidence type="ECO:0000259" key="5">
    <source>
        <dbReference type="PROSITE" id="PS50075"/>
    </source>
</evidence>
<dbReference type="SUPFAM" id="SSF52777">
    <property type="entry name" value="CoA-dependent acyltransferases"/>
    <property type="match status" value="5"/>
</dbReference>
<proteinExistence type="inferred from homology"/>
<comment type="similarity">
    <text evidence="2">Belongs to the ATP-dependent AMP-binding enzyme family.</text>
</comment>
<evidence type="ECO:0000256" key="3">
    <source>
        <dbReference type="ARBA" id="ARBA00022450"/>
    </source>
</evidence>
<dbReference type="RefSeq" id="WP_182390147.1">
    <property type="nucleotide sequence ID" value="NZ_JACGCX010000015.1"/>
</dbReference>
<dbReference type="SUPFAM" id="SSF47336">
    <property type="entry name" value="ACP-like"/>
    <property type="match status" value="1"/>
</dbReference>
<dbReference type="InterPro" id="IPR001242">
    <property type="entry name" value="Condensation_dom"/>
</dbReference>
<dbReference type="EMBL" id="JACGCX010000015">
    <property type="protein sequence ID" value="MBA6099420.1"/>
    <property type="molecule type" value="Genomic_DNA"/>
</dbReference>
<accession>A0A7W2KJ25</accession>
<evidence type="ECO:0000256" key="1">
    <source>
        <dbReference type="ARBA" id="ARBA00001957"/>
    </source>
</evidence>
<dbReference type="FunFam" id="3.40.50.980:FF:000001">
    <property type="entry name" value="Non-ribosomal peptide synthetase"/>
    <property type="match status" value="1"/>
</dbReference>
<dbReference type="SUPFAM" id="SSF56801">
    <property type="entry name" value="Acetyl-CoA synthetase-like"/>
    <property type="match status" value="1"/>
</dbReference>
<dbReference type="InterPro" id="IPR042099">
    <property type="entry name" value="ANL_N_sf"/>
</dbReference>
<dbReference type="InterPro" id="IPR045851">
    <property type="entry name" value="AMP-bd_C_sf"/>
</dbReference>
<dbReference type="Gene3D" id="3.30.300.30">
    <property type="match status" value="1"/>
</dbReference>
<dbReference type="PANTHER" id="PTHR45398:SF1">
    <property type="entry name" value="ENZYME, PUTATIVE (JCVI)-RELATED"/>
    <property type="match status" value="1"/>
</dbReference>
<dbReference type="Pfam" id="PF00501">
    <property type="entry name" value="AMP-binding"/>
    <property type="match status" value="1"/>
</dbReference>
<feature type="non-terminal residue" evidence="6">
    <location>
        <position position="1"/>
    </location>
</feature>
<dbReference type="InterPro" id="IPR036736">
    <property type="entry name" value="ACP-like_sf"/>
</dbReference>
<dbReference type="InterPro" id="IPR010060">
    <property type="entry name" value="NRPS_synth"/>
</dbReference>
<dbReference type="InterPro" id="IPR009081">
    <property type="entry name" value="PP-bd_ACP"/>
</dbReference>
<dbReference type="InterPro" id="IPR006162">
    <property type="entry name" value="Ppantetheine_attach_site"/>
</dbReference>
<dbReference type="InterPro" id="IPR010071">
    <property type="entry name" value="AA_adenyl_dom"/>
</dbReference>
<reference evidence="6 7" key="1">
    <citation type="submission" date="2020-07" db="EMBL/GenBank/DDBJ databases">
        <title>Diversity of carbapenemase encoding genes among Pseudomonas putida group clinical isolates in a tertiary Brazilian hospital.</title>
        <authorList>
            <person name="Alberto-Lei F."/>
            <person name="Nodari C.S."/>
            <person name="Streling A.P."/>
            <person name="Paulino J.T."/>
            <person name="Bessa-Neto F.O."/>
            <person name="Cayo R."/>
            <person name="Gales A.C."/>
        </authorList>
    </citation>
    <scope>NUCLEOTIDE SEQUENCE [LARGE SCALE GENOMIC DNA]</scope>
    <source>
        <strain evidence="6 7">12815</strain>
    </source>
</reference>
<dbReference type="Gene3D" id="3.40.50.12780">
    <property type="entry name" value="N-terminal domain of ligase-like"/>
    <property type="match status" value="1"/>
</dbReference>